<dbReference type="PANTHER" id="PTHR32089:SF112">
    <property type="entry name" value="LYSOZYME-LIKE PROTEIN-RELATED"/>
    <property type="match status" value="1"/>
</dbReference>
<comment type="caution">
    <text evidence="9">The sequence shown here is derived from an EMBL/GenBank/DDBJ whole genome shotgun (WGS) entry which is preliminary data.</text>
</comment>
<evidence type="ECO:0000256" key="5">
    <source>
        <dbReference type="SAM" id="MobiDB-lite"/>
    </source>
</evidence>
<evidence type="ECO:0000256" key="1">
    <source>
        <dbReference type="ARBA" id="ARBA00004370"/>
    </source>
</evidence>
<dbReference type="AlphaFoldDB" id="A0A3E0DM24"/>
<proteinExistence type="inferred from homology"/>
<dbReference type="GO" id="GO:0006935">
    <property type="term" value="P:chemotaxis"/>
    <property type="evidence" value="ECO:0007669"/>
    <property type="project" value="InterPro"/>
</dbReference>
<organism evidence="9 10">
    <name type="scientific">Marinomonas pollencensis</name>
    <dbReference type="NCBI Taxonomy" id="491954"/>
    <lineage>
        <taxon>Bacteria</taxon>
        <taxon>Pseudomonadati</taxon>
        <taxon>Pseudomonadota</taxon>
        <taxon>Gammaproteobacteria</taxon>
        <taxon>Oceanospirillales</taxon>
        <taxon>Oceanospirillaceae</taxon>
        <taxon>Marinomonas</taxon>
    </lineage>
</organism>
<reference evidence="9 10" key="1">
    <citation type="submission" date="2018-08" db="EMBL/GenBank/DDBJ databases">
        <title>Genomic Encyclopedia of Type Strains, Phase III (KMG-III): the genomes of soil and plant-associated and newly described type strains.</title>
        <authorList>
            <person name="Whitman W."/>
        </authorList>
    </citation>
    <scope>NUCLEOTIDE SEQUENCE [LARGE SCALE GENOMIC DNA]</scope>
    <source>
        <strain evidence="9 10">CECT 7375</strain>
    </source>
</reference>
<comment type="subcellular location">
    <subcellularLocation>
        <location evidence="1">Membrane</location>
    </subcellularLocation>
</comment>
<keyword evidence="6" id="KW-0812">Transmembrane</keyword>
<dbReference type="CDD" id="cd06225">
    <property type="entry name" value="HAMP"/>
    <property type="match status" value="1"/>
</dbReference>
<keyword evidence="6" id="KW-0472">Membrane</keyword>
<dbReference type="SMART" id="SM00304">
    <property type="entry name" value="HAMP"/>
    <property type="match status" value="1"/>
</dbReference>
<dbReference type="PANTHER" id="PTHR32089">
    <property type="entry name" value="METHYL-ACCEPTING CHEMOTAXIS PROTEIN MCPB"/>
    <property type="match status" value="1"/>
</dbReference>
<keyword evidence="2 4" id="KW-0807">Transducer</keyword>
<feature type="domain" description="HAMP" evidence="8">
    <location>
        <begin position="243"/>
        <end position="295"/>
    </location>
</feature>
<dbReference type="Pfam" id="PF00015">
    <property type="entry name" value="MCPsignal"/>
    <property type="match status" value="1"/>
</dbReference>
<evidence type="ECO:0000256" key="6">
    <source>
        <dbReference type="SAM" id="Phobius"/>
    </source>
</evidence>
<evidence type="ECO:0000259" key="7">
    <source>
        <dbReference type="PROSITE" id="PS50111"/>
    </source>
</evidence>
<dbReference type="InterPro" id="IPR003660">
    <property type="entry name" value="HAMP_dom"/>
</dbReference>
<keyword evidence="6" id="KW-1133">Transmembrane helix</keyword>
<dbReference type="InterPro" id="IPR004089">
    <property type="entry name" value="MCPsignal_dom"/>
</dbReference>
<dbReference type="Proteomes" id="UP000256542">
    <property type="component" value="Unassembled WGS sequence"/>
</dbReference>
<accession>A0A3E0DM24</accession>
<dbReference type="Pfam" id="PF00672">
    <property type="entry name" value="HAMP"/>
    <property type="match status" value="1"/>
</dbReference>
<dbReference type="EMBL" id="QUNG01000008">
    <property type="protein sequence ID" value="REG82568.1"/>
    <property type="molecule type" value="Genomic_DNA"/>
</dbReference>
<evidence type="ECO:0000256" key="2">
    <source>
        <dbReference type="ARBA" id="ARBA00023224"/>
    </source>
</evidence>
<gene>
    <name evidence="9" type="ORF">DFP81_1082</name>
</gene>
<feature type="region of interest" description="Disordered" evidence="5">
    <location>
        <begin position="105"/>
        <end position="134"/>
    </location>
</feature>
<feature type="transmembrane region" description="Helical" evidence="6">
    <location>
        <begin position="219"/>
        <end position="241"/>
    </location>
</feature>
<dbReference type="PROSITE" id="PS50885">
    <property type="entry name" value="HAMP"/>
    <property type="match status" value="1"/>
</dbReference>
<dbReference type="GO" id="GO:0016020">
    <property type="term" value="C:membrane"/>
    <property type="evidence" value="ECO:0007669"/>
    <property type="project" value="UniProtKB-SubCell"/>
</dbReference>
<dbReference type="PRINTS" id="PR00260">
    <property type="entry name" value="CHEMTRNSDUCR"/>
</dbReference>
<evidence type="ECO:0000259" key="8">
    <source>
        <dbReference type="PROSITE" id="PS50885"/>
    </source>
</evidence>
<comment type="similarity">
    <text evidence="3">Belongs to the methyl-accepting chemotaxis (MCP) protein family.</text>
</comment>
<dbReference type="Gene3D" id="1.10.287.950">
    <property type="entry name" value="Methyl-accepting chemotaxis protein"/>
    <property type="match status" value="1"/>
</dbReference>
<evidence type="ECO:0000256" key="4">
    <source>
        <dbReference type="PROSITE-ProRule" id="PRU00284"/>
    </source>
</evidence>
<protein>
    <submittedName>
        <fullName evidence="9">Methyl-accepting chemotaxis protein</fullName>
    </submittedName>
</protein>
<dbReference type="GO" id="GO:0007165">
    <property type="term" value="P:signal transduction"/>
    <property type="evidence" value="ECO:0007669"/>
    <property type="project" value="UniProtKB-KW"/>
</dbReference>
<name>A0A3E0DM24_9GAMM</name>
<evidence type="ECO:0000256" key="3">
    <source>
        <dbReference type="ARBA" id="ARBA00029447"/>
    </source>
</evidence>
<dbReference type="FunFam" id="1.10.287.950:FF:000001">
    <property type="entry name" value="Methyl-accepting chemotaxis sensory transducer"/>
    <property type="match status" value="1"/>
</dbReference>
<evidence type="ECO:0000313" key="9">
    <source>
        <dbReference type="EMBL" id="REG82568.1"/>
    </source>
</evidence>
<dbReference type="PROSITE" id="PS50111">
    <property type="entry name" value="CHEMOTAXIS_TRANSDUC_2"/>
    <property type="match status" value="1"/>
</dbReference>
<dbReference type="GO" id="GO:0004888">
    <property type="term" value="F:transmembrane signaling receptor activity"/>
    <property type="evidence" value="ECO:0007669"/>
    <property type="project" value="InterPro"/>
</dbReference>
<feature type="domain" description="Methyl-accepting transducer" evidence="7">
    <location>
        <begin position="300"/>
        <end position="536"/>
    </location>
</feature>
<dbReference type="InterPro" id="IPR004090">
    <property type="entry name" value="Chemotax_Me-accpt_rcpt"/>
</dbReference>
<keyword evidence="10" id="KW-1185">Reference proteome</keyword>
<sequence>MRGVPFFFGVIDLSINKKMWLLSAITAVSIILVGVFSAYTLSGLRASFSRYQGQVAISQSFFAIKATALSVAKNDPILPNTKTALDAANTKIMMLLAQIEQTLPAEQKPADETEQDQAAEKASSGQDDSESADALASISVEESRALLVDITNLWSEYNKQFNSAITIAPESPQDALQIPDAIYGLQLIPMIERIDRLINDNQVREQISYDTISKLMSSILWMILIPLLAGGVFVVLIQRLVASDLRKRVFRIQTVVKQLGEGDLTRRLPVEGRDELAAIAGSINEFVEKTHTILCHVKEGSNEVSVAASELYDVSEHSAHSSIGQSEAATSVAATVQELSVSIGQVAEQAKNAQDYSVQSGKLSAEAGGVVLSATDEMTKISLLSQDSAELIRDLEQRSSDINNIMQVIRDVADQTNLLALNAAIEAARAGEQGRGFSVVADEIRNLAQRTAESTKEITFIVTKIQEVTVAVAGSMETELQQVEKGVQLAEKAGGSMAQVRGSTDQVEEAINYICNALLEQSNASDDIARKIDEIATISEEGSEAAKNTVSTAKRMDDLSEKLTLAVNQFQL</sequence>
<evidence type="ECO:0000313" key="10">
    <source>
        <dbReference type="Proteomes" id="UP000256542"/>
    </source>
</evidence>
<dbReference type="SUPFAM" id="SSF58104">
    <property type="entry name" value="Methyl-accepting chemotaxis protein (MCP) signaling domain"/>
    <property type="match status" value="1"/>
</dbReference>
<feature type="transmembrane region" description="Helical" evidence="6">
    <location>
        <begin position="20"/>
        <end position="41"/>
    </location>
</feature>
<dbReference type="CDD" id="cd11386">
    <property type="entry name" value="MCP_signal"/>
    <property type="match status" value="1"/>
</dbReference>
<dbReference type="SMART" id="SM00283">
    <property type="entry name" value="MA"/>
    <property type="match status" value="1"/>
</dbReference>